<organism evidence="4 5">
    <name type="scientific">Brachybacterium sacelli</name>
    <dbReference type="NCBI Taxonomy" id="173364"/>
    <lineage>
        <taxon>Bacteria</taxon>
        <taxon>Bacillati</taxon>
        <taxon>Actinomycetota</taxon>
        <taxon>Actinomycetes</taxon>
        <taxon>Micrococcales</taxon>
        <taxon>Dermabacteraceae</taxon>
        <taxon>Brachybacterium</taxon>
    </lineage>
</organism>
<dbReference type="PRINTS" id="PR00413">
    <property type="entry name" value="HADHALOGNASE"/>
</dbReference>
<dbReference type="RefSeq" id="WP_209891539.1">
    <property type="nucleotide sequence ID" value="NZ_BAAAJW010000034.1"/>
</dbReference>
<dbReference type="InterPro" id="IPR036412">
    <property type="entry name" value="HAD-like_sf"/>
</dbReference>
<evidence type="ECO:0000256" key="2">
    <source>
        <dbReference type="ARBA" id="ARBA00022801"/>
    </source>
</evidence>
<accession>A0ABS4X0E4</accession>
<dbReference type="InterPro" id="IPR023214">
    <property type="entry name" value="HAD_sf"/>
</dbReference>
<dbReference type="PANTHER" id="PTHR46470:SF4">
    <property type="entry name" value="5-AMINO-6-(5-PHOSPHO-D-RIBITYLAMINO)URACIL PHOSPHATASE YIGB"/>
    <property type="match status" value="1"/>
</dbReference>
<evidence type="ECO:0000256" key="1">
    <source>
        <dbReference type="ARBA" id="ARBA00001946"/>
    </source>
</evidence>
<dbReference type="Pfam" id="PF00702">
    <property type="entry name" value="Hydrolase"/>
    <property type="match status" value="1"/>
</dbReference>
<dbReference type="GO" id="GO:0016787">
    <property type="term" value="F:hydrolase activity"/>
    <property type="evidence" value="ECO:0007669"/>
    <property type="project" value="UniProtKB-KW"/>
</dbReference>
<proteinExistence type="predicted"/>
<dbReference type="InterPro" id="IPR006439">
    <property type="entry name" value="HAD-SF_hydro_IA"/>
</dbReference>
<dbReference type="NCBIfam" id="TIGR01549">
    <property type="entry name" value="HAD-SF-IA-v1"/>
    <property type="match status" value="1"/>
</dbReference>
<keyword evidence="3" id="KW-0460">Magnesium</keyword>
<dbReference type="SUPFAM" id="SSF56784">
    <property type="entry name" value="HAD-like"/>
    <property type="match status" value="1"/>
</dbReference>
<keyword evidence="5" id="KW-1185">Reference proteome</keyword>
<dbReference type="PANTHER" id="PTHR46470">
    <property type="entry name" value="N-ACYLNEURAMINATE-9-PHOSPHATASE"/>
    <property type="match status" value="1"/>
</dbReference>
<keyword evidence="2 4" id="KW-0378">Hydrolase</keyword>
<comment type="caution">
    <text evidence="4">The sequence shown here is derived from an EMBL/GenBank/DDBJ whole genome shotgun (WGS) entry which is preliminary data.</text>
</comment>
<dbReference type="Proteomes" id="UP001519290">
    <property type="component" value="Unassembled WGS sequence"/>
</dbReference>
<comment type="cofactor">
    <cofactor evidence="1">
        <name>Mg(2+)</name>
        <dbReference type="ChEBI" id="CHEBI:18420"/>
    </cofactor>
</comment>
<dbReference type="EMBL" id="JAGIOD010000001">
    <property type="protein sequence ID" value="MBP2381927.1"/>
    <property type="molecule type" value="Genomic_DNA"/>
</dbReference>
<evidence type="ECO:0000256" key="3">
    <source>
        <dbReference type="ARBA" id="ARBA00022842"/>
    </source>
</evidence>
<dbReference type="SFLD" id="SFLDS00003">
    <property type="entry name" value="Haloacid_Dehalogenase"/>
    <property type="match status" value="1"/>
</dbReference>
<evidence type="ECO:0000313" key="4">
    <source>
        <dbReference type="EMBL" id="MBP2381927.1"/>
    </source>
</evidence>
<gene>
    <name evidence="4" type="ORF">JOF43_001884</name>
</gene>
<protein>
    <submittedName>
        <fullName evidence="4">Hydrolase of the HAD superfamily</fullName>
    </submittedName>
</protein>
<sequence length="229" mass="25774">MFRAVIFDLDDTLFDHASSARLGVARLVEEMGAEATPTVVAAWERHAERLAERRGLGEIDGPQYRRLRVRGLLESLGPAQSISDPECDRIYARFVELYEREWIGFDDAVPVLRELHRQGVRLAILTNGPEARQQRKAHHLGIREYVSGVWTSEALGAAKPRPSTYRAVCEALEVDPSYVLHVGDNEDLDLRGATQAGLHGLHLDRAERLPRSPRRITRLVDVLPIVMSE</sequence>
<dbReference type="Gene3D" id="3.40.50.1000">
    <property type="entry name" value="HAD superfamily/HAD-like"/>
    <property type="match status" value="1"/>
</dbReference>
<dbReference type="SFLD" id="SFLDG01129">
    <property type="entry name" value="C1.5:_HAD__Beta-PGM__Phosphata"/>
    <property type="match status" value="1"/>
</dbReference>
<reference evidence="4 5" key="1">
    <citation type="submission" date="2021-03" db="EMBL/GenBank/DDBJ databases">
        <title>Sequencing the genomes of 1000 actinobacteria strains.</title>
        <authorList>
            <person name="Klenk H.-P."/>
        </authorList>
    </citation>
    <scope>NUCLEOTIDE SEQUENCE [LARGE SCALE GENOMIC DNA]</scope>
    <source>
        <strain evidence="4 5">DSM 14566</strain>
    </source>
</reference>
<name>A0ABS4X0E4_9MICO</name>
<dbReference type="InterPro" id="IPR051400">
    <property type="entry name" value="HAD-like_hydrolase"/>
</dbReference>
<dbReference type="Gene3D" id="1.20.120.1600">
    <property type="match status" value="1"/>
</dbReference>
<evidence type="ECO:0000313" key="5">
    <source>
        <dbReference type="Proteomes" id="UP001519290"/>
    </source>
</evidence>